<dbReference type="InterPro" id="IPR050164">
    <property type="entry name" value="Peptidase_C19"/>
</dbReference>
<evidence type="ECO:0000313" key="10">
    <source>
        <dbReference type="Proteomes" id="UP000604825"/>
    </source>
</evidence>
<dbReference type="PROSITE" id="PS00972">
    <property type="entry name" value="USP_1"/>
    <property type="match status" value="1"/>
</dbReference>
<feature type="region of interest" description="Disordered" evidence="6">
    <location>
        <begin position="627"/>
        <end position="650"/>
    </location>
</feature>
<dbReference type="SUPFAM" id="SSF54001">
    <property type="entry name" value="Cysteine proteinases"/>
    <property type="match status" value="1"/>
</dbReference>
<dbReference type="GO" id="GO:0005829">
    <property type="term" value="C:cytosol"/>
    <property type="evidence" value="ECO:0007669"/>
    <property type="project" value="TreeGrafter"/>
</dbReference>
<comment type="caution">
    <text evidence="9">The sequence shown here is derived from an EMBL/GenBank/DDBJ whole genome shotgun (WGS) entry which is preliminary data.</text>
</comment>
<keyword evidence="4" id="KW-0862">Zinc</keyword>
<dbReference type="Proteomes" id="UP000604825">
    <property type="component" value="Unassembled WGS sequence"/>
</dbReference>
<dbReference type="Gene3D" id="3.90.70.10">
    <property type="entry name" value="Cysteine proteinases"/>
    <property type="match status" value="1"/>
</dbReference>
<dbReference type="SUPFAM" id="SSF57850">
    <property type="entry name" value="RING/U-box"/>
    <property type="match status" value="1"/>
</dbReference>
<dbReference type="PANTHER" id="PTHR24006">
    <property type="entry name" value="UBIQUITIN CARBOXYL-TERMINAL HYDROLASE"/>
    <property type="match status" value="1"/>
</dbReference>
<sequence>MGKTPSKEKEADGSPRKKAPRVDDPALITASAPSPTGKTPPKREEAEESPRKKAARLGDAALATVPVASASSPTGKTPPKGEEAEESPRKKAPRLGDAALATGPGASEPNPTGEAPPKGEAEGSPPKRSRSPRNKFPRRQGKWPAAALPLPTVPESSELIVEVAGRASDEKRCKCNHVIAYSAIEELVESLDSKDAWTCCGCRDEDKNGIVKTRPAKRDLLICVTCYDHLCCGVGSIAYPFGHSRAHALKEKHWFAVLYCDPERGYCFKCNAEVPMPVKFGEGDNEVGVQVIRSIVSRKLLAPTPSVGQTEVEVNPKKVEMTGKVQAESHPSGFGVDLSDKWPSYEPRSSNAQGYAIRGIPNLGNTCYMSAVLQCLFVLGKLRERMLALDRPKSPLAKVLKKLFLEANAAGDVLNPKEVSKCVHRHSAPRFRIGTMEDSHEFLVALRNIWNEGEEIDNRQSDAPTVIDFIFRFKMLQTLSCKKCGHSSPTSNFFWDLTMHFPSKWHPTKSAASPQTSESPRSRKREIAVQLFPADVQRNLEKMQTVSESGYSRAIGSEVTVEETHKPLEVDSTQAQCISQSKDVVQSPLQIQEGKSVDSLTEDSISIEDFLLLFSEGQVKWRCPNCAKDHEEPSASQSKNGEQIVGSGNEDDVGDTVKIYRFTTLPPVLALHLNRTSHLKGTDGIKISGHVRFMEYLDVKRFMDPSSVDKGSTLYRLAGVVEHIGKGSLKAKDSHYIAYVRARRLGNQQEGSSCSSSWFRADDRWIRQVTLEQVLNCEAYILFCERMEDQDISGIRRRTKECSNRTSR</sequence>
<dbReference type="GO" id="GO:0016579">
    <property type="term" value="P:protein deubiquitination"/>
    <property type="evidence" value="ECO:0007669"/>
    <property type="project" value="InterPro"/>
</dbReference>
<dbReference type="InterPro" id="IPR001607">
    <property type="entry name" value="Znf_UBP"/>
</dbReference>
<keyword evidence="2" id="KW-0479">Metal-binding</keyword>
<protein>
    <recommendedName>
        <fullName evidence="11">Ubiquitinyl hydrolase 1</fullName>
    </recommendedName>
</protein>
<evidence type="ECO:0000256" key="3">
    <source>
        <dbReference type="ARBA" id="ARBA00022771"/>
    </source>
</evidence>
<feature type="domain" description="UBP-type" evidence="8">
    <location>
        <begin position="173"/>
        <end position="295"/>
    </location>
</feature>
<feature type="domain" description="USP" evidence="7">
    <location>
        <begin position="358"/>
        <end position="787"/>
    </location>
</feature>
<feature type="region of interest" description="Disordered" evidence="6">
    <location>
        <begin position="1"/>
        <end position="149"/>
    </location>
</feature>
<name>A0A811PPY7_9POAL</name>
<evidence type="ECO:0000259" key="8">
    <source>
        <dbReference type="PROSITE" id="PS50271"/>
    </source>
</evidence>
<dbReference type="PANTHER" id="PTHR24006:SF807">
    <property type="entry name" value="OS08G0527100 PROTEIN"/>
    <property type="match status" value="1"/>
</dbReference>
<dbReference type="GO" id="GO:0008270">
    <property type="term" value="F:zinc ion binding"/>
    <property type="evidence" value="ECO:0007669"/>
    <property type="project" value="UniProtKB-KW"/>
</dbReference>
<dbReference type="GO" id="GO:0005634">
    <property type="term" value="C:nucleus"/>
    <property type="evidence" value="ECO:0007669"/>
    <property type="project" value="TreeGrafter"/>
</dbReference>
<evidence type="ECO:0000256" key="4">
    <source>
        <dbReference type="ARBA" id="ARBA00022833"/>
    </source>
</evidence>
<feature type="compositionally biased region" description="Basic and acidic residues" evidence="6">
    <location>
        <begin position="41"/>
        <end position="51"/>
    </location>
</feature>
<dbReference type="Gene3D" id="3.30.40.10">
    <property type="entry name" value="Zinc/RING finger domain, C3HC4 (zinc finger)"/>
    <property type="match status" value="1"/>
</dbReference>
<evidence type="ECO:0000256" key="6">
    <source>
        <dbReference type="SAM" id="MobiDB-lite"/>
    </source>
</evidence>
<evidence type="ECO:0000313" key="9">
    <source>
        <dbReference type="EMBL" id="CAD6245925.1"/>
    </source>
</evidence>
<dbReference type="PROSITE" id="PS50271">
    <property type="entry name" value="ZF_UBP"/>
    <property type="match status" value="1"/>
</dbReference>
<proteinExistence type="inferred from homology"/>
<feature type="compositionally biased region" description="Basic residues" evidence="6">
    <location>
        <begin position="127"/>
        <end position="141"/>
    </location>
</feature>
<accession>A0A811PPY7</accession>
<evidence type="ECO:0000256" key="2">
    <source>
        <dbReference type="ARBA" id="ARBA00022723"/>
    </source>
</evidence>
<dbReference type="InterPro" id="IPR028889">
    <property type="entry name" value="USP"/>
</dbReference>
<dbReference type="InterPro" id="IPR038765">
    <property type="entry name" value="Papain-like_cys_pep_sf"/>
</dbReference>
<evidence type="ECO:0000256" key="1">
    <source>
        <dbReference type="ARBA" id="ARBA00009085"/>
    </source>
</evidence>
<dbReference type="InterPro" id="IPR013083">
    <property type="entry name" value="Znf_RING/FYVE/PHD"/>
</dbReference>
<organism evidence="9 10">
    <name type="scientific">Miscanthus lutarioriparius</name>
    <dbReference type="NCBI Taxonomy" id="422564"/>
    <lineage>
        <taxon>Eukaryota</taxon>
        <taxon>Viridiplantae</taxon>
        <taxon>Streptophyta</taxon>
        <taxon>Embryophyta</taxon>
        <taxon>Tracheophyta</taxon>
        <taxon>Spermatophyta</taxon>
        <taxon>Magnoliopsida</taxon>
        <taxon>Liliopsida</taxon>
        <taxon>Poales</taxon>
        <taxon>Poaceae</taxon>
        <taxon>PACMAD clade</taxon>
        <taxon>Panicoideae</taxon>
        <taxon>Andropogonodae</taxon>
        <taxon>Andropogoneae</taxon>
        <taxon>Saccharinae</taxon>
        <taxon>Miscanthus</taxon>
    </lineage>
</organism>
<dbReference type="Pfam" id="PF00443">
    <property type="entry name" value="UCH"/>
    <property type="match status" value="1"/>
</dbReference>
<feature type="compositionally biased region" description="Basic and acidic residues" evidence="6">
    <location>
        <begin position="1"/>
        <end position="24"/>
    </location>
</feature>
<keyword evidence="3 5" id="KW-0863">Zinc-finger</keyword>
<dbReference type="AlphaFoldDB" id="A0A811PPY7"/>
<dbReference type="GO" id="GO:0004843">
    <property type="term" value="F:cysteine-type deubiquitinase activity"/>
    <property type="evidence" value="ECO:0007669"/>
    <property type="project" value="InterPro"/>
</dbReference>
<evidence type="ECO:0000256" key="5">
    <source>
        <dbReference type="PROSITE-ProRule" id="PRU00502"/>
    </source>
</evidence>
<gene>
    <name evidence="9" type="ORF">NCGR_LOCUS30206</name>
</gene>
<dbReference type="InterPro" id="IPR018200">
    <property type="entry name" value="USP_CS"/>
</dbReference>
<feature type="compositionally biased region" description="Basic and acidic residues" evidence="6">
    <location>
        <begin position="79"/>
        <end position="89"/>
    </location>
</feature>
<dbReference type="EMBL" id="CAJGYO010000007">
    <property type="protein sequence ID" value="CAD6245925.1"/>
    <property type="molecule type" value="Genomic_DNA"/>
</dbReference>
<evidence type="ECO:0000259" key="7">
    <source>
        <dbReference type="PROSITE" id="PS50235"/>
    </source>
</evidence>
<evidence type="ECO:0008006" key="11">
    <source>
        <dbReference type="Google" id="ProtNLM"/>
    </source>
</evidence>
<dbReference type="InterPro" id="IPR001394">
    <property type="entry name" value="Peptidase_C19_UCH"/>
</dbReference>
<reference evidence="9" key="1">
    <citation type="submission" date="2020-10" db="EMBL/GenBank/DDBJ databases">
        <authorList>
            <person name="Han B."/>
            <person name="Lu T."/>
            <person name="Zhao Q."/>
            <person name="Huang X."/>
            <person name="Zhao Y."/>
        </authorList>
    </citation>
    <scope>NUCLEOTIDE SEQUENCE</scope>
</reference>
<keyword evidence="10" id="KW-1185">Reference proteome</keyword>
<dbReference type="OrthoDB" id="2020758at2759"/>
<comment type="similarity">
    <text evidence="1">Belongs to the peptidase C19 family.</text>
</comment>
<dbReference type="PROSITE" id="PS50235">
    <property type="entry name" value="USP_3"/>
    <property type="match status" value="1"/>
</dbReference>